<organism evidence="1 3">
    <name type="scientific">Caballeronia sordidicola</name>
    <name type="common">Burkholderia sordidicola</name>
    <dbReference type="NCBI Taxonomy" id="196367"/>
    <lineage>
        <taxon>Bacteria</taxon>
        <taxon>Pseudomonadati</taxon>
        <taxon>Pseudomonadota</taxon>
        <taxon>Betaproteobacteria</taxon>
        <taxon>Burkholderiales</taxon>
        <taxon>Burkholderiaceae</taxon>
        <taxon>Caballeronia</taxon>
    </lineage>
</organism>
<evidence type="ECO:0000313" key="4">
    <source>
        <dbReference type="Proteomes" id="UP000195221"/>
    </source>
</evidence>
<dbReference type="EMBL" id="NBTZ01000102">
    <property type="protein sequence ID" value="OTP71255.1"/>
    <property type="molecule type" value="Genomic_DNA"/>
</dbReference>
<sequence length="63" mass="7052">MRKVSETKAFDLSIAVLRKAQGKGNPDDFVTGTPEWQKAQLGVMQDTMRIIGLLRSEMNETGR</sequence>
<reference evidence="1 3" key="1">
    <citation type="submission" date="2017-03" db="EMBL/GenBank/DDBJ databases">
        <title>Genome analysis of strain PAMC 26510.</title>
        <authorList>
            <person name="Oh H.-M."/>
            <person name="Yang J.-A."/>
        </authorList>
    </citation>
    <scope>NUCLEOTIDE SEQUENCE [LARGE SCALE GENOMIC DNA]</scope>
    <source>
        <strain evidence="1 3">PAMC 26510</strain>
    </source>
</reference>
<accession>A0A242M7P9</accession>
<evidence type="ECO:0000313" key="2">
    <source>
        <dbReference type="EMBL" id="OTP71255.1"/>
    </source>
</evidence>
<reference evidence="2 4" key="2">
    <citation type="submission" date="2017-03" db="EMBL/GenBank/DDBJ databases">
        <title>Genome analysis of strain PAMC 26577.</title>
        <authorList>
            <person name="Oh H.-M."/>
            <person name="Yang J.-A."/>
        </authorList>
    </citation>
    <scope>NUCLEOTIDE SEQUENCE [LARGE SCALE GENOMIC DNA]</scope>
    <source>
        <strain evidence="2 4">PAMC 26577</strain>
    </source>
</reference>
<evidence type="ECO:0000313" key="1">
    <source>
        <dbReference type="EMBL" id="OTP67193.1"/>
    </source>
</evidence>
<proteinExistence type="predicted"/>
<gene>
    <name evidence="1" type="ORF">PAMC26510_32610</name>
    <name evidence="2" type="ORF">PAMC26577_25300</name>
</gene>
<name>A0A242M7P9_CABSO</name>
<comment type="caution">
    <text evidence="1">The sequence shown here is derived from an EMBL/GenBank/DDBJ whole genome shotgun (WGS) entry which is preliminary data.</text>
</comment>
<dbReference type="EMBL" id="NBTY01000198">
    <property type="protein sequence ID" value="OTP67193.1"/>
    <property type="molecule type" value="Genomic_DNA"/>
</dbReference>
<dbReference type="Proteomes" id="UP000195221">
    <property type="component" value="Unassembled WGS sequence"/>
</dbReference>
<dbReference type="Proteomes" id="UP000194546">
    <property type="component" value="Unassembled WGS sequence"/>
</dbReference>
<evidence type="ECO:0000313" key="3">
    <source>
        <dbReference type="Proteomes" id="UP000194546"/>
    </source>
</evidence>
<dbReference type="AlphaFoldDB" id="A0A242M7P9"/>
<protein>
    <submittedName>
        <fullName evidence="1">Uncharacterized protein</fullName>
    </submittedName>
</protein>